<keyword evidence="3" id="KW-0731">Sigma factor</keyword>
<dbReference type="CDD" id="cd06171">
    <property type="entry name" value="Sigma70_r4"/>
    <property type="match status" value="1"/>
</dbReference>
<evidence type="ECO:0000313" key="6">
    <source>
        <dbReference type="EMBL" id="GFE82114.1"/>
    </source>
</evidence>
<evidence type="ECO:0000259" key="5">
    <source>
        <dbReference type="Pfam" id="PF08281"/>
    </source>
</evidence>
<dbReference type="GO" id="GO:0016987">
    <property type="term" value="F:sigma factor activity"/>
    <property type="evidence" value="ECO:0007669"/>
    <property type="project" value="UniProtKB-KW"/>
</dbReference>
<comment type="similarity">
    <text evidence="1">Belongs to the sigma-70 factor family. ECF subfamily.</text>
</comment>
<dbReference type="SUPFAM" id="SSF88946">
    <property type="entry name" value="Sigma2 domain of RNA polymerase sigma factors"/>
    <property type="match status" value="1"/>
</dbReference>
<sequence>MELFGSDIDWRRVIRHIARVTRHREAEDLAHVAVVRTLERGGCDIANPEAFLVKAAVNQAWDEHRRAQHPAAPIPFDPATYFLRDPRPLPDEALEAQQRLARVREGLKELSPRAREIFLMHRFDGLKYAEIAERLAISVSAVEKHVARAMQFLAQWTEGY</sequence>
<evidence type="ECO:0000256" key="1">
    <source>
        <dbReference type="ARBA" id="ARBA00010641"/>
    </source>
</evidence>
<protein>
    <submittedName>
        <fullName evidence="6">DNA-binding protein</fullName>
    </submittedName>
</protein>
<dbReference type="PANTHER" id="PTHR43133:SF63">
    <property type="entry name" value="RNA POLYMERASE SIGMA FACTOR FECI-RELATED"/>
    <property type="match status" value="1"/>
</dbReference>
<dbReference type="InterPro" id="IPR036388">
    <property type="entry name" value="WH-like_DNA-bd_sf"/>
</dbReference>
<dbReference type="Pfam" id="PF08281">
    <property type="entry name" value="Sigma70_r4_2"/>
    <property type="match status" value="1"/>
</dbReference>
<reference evidence="7" key="1">
    <citation type="submission" date="2020-01" db="EMBL/GenBank/DDBJ databases">
        <title>'Steroidobacter agaridevorans' sp. nov., agar-degrading bacteria isolated from rhizosphere soils.</title>
        <authorList>
            <person name="Ikenaga M."/>
            <person name="Kataoka M."/>
            <person name="Murouchi A."/>
            <person name="Katsuragi S."/>
            <person name="Sakai M."/>
        </authorList>
    </citation>
    <scope>NUCLEOTIDE SEQUENCE [LARGE SCALE GENOMIC DNA]</scope>
    <source>
        <strain evidence="7">YU21-B</strain>
    </source>
</reference>
<dbReference type="PANTHER" id="PTHR43133">
    <property type="entry name" value="RNA POLYMERASE ECF-TYPE SIGMA FACTO"/>
    <property type="match status" value="1"/>
</dbReference>
<dbReference type="GO" id="GO:0006352">
    <property type="term" value="P:DNA-templated transcription initiation"/>
    <property type="evidence" value="ECO:0007669"/>
    <property type="project" value="InterPro"/>
</dbReference>
<dbReference type="InterPro" id="IPR014284">
    <property type="entry name" value="RNA_pol_sigma-70_dom"/>
</dbReference>
<keyword evidence="4" id="KW-0804">Transcription</keyword>
<dbReference type="AlphaFoldDB" id="A0A829YFR8"/>
<dbReference type="InterPro" id="IPR013324">
    <property type="entry name" value="RNA_pol_sigma_r3/r4-like"/>
</dbReference>
<dbReference type="RefSeq" id="WP_161813787.1">
    <property type="nucleotide sequence ID" value="NZ_BLJN01000004.1"/>
</dbReference>
<dbReference type="GO" id="GO:0003677">
    <property type="term" value="F:DNA binding"/>
    <property type="evidence" value="ECO:0007669"/>
    <property type="project" value="UniProtKB-KW"/>
</dbReference>
<dbReference type="EMBL" id="BLJN01000004">
    <property type="protein sequence ID" value="GFE82114.1"/>
    <property type="molecule type" value="Genomic_DNA"/>
</dbReference>
<evidence type="ECO:0000256" key="2">
    <source>
        <dbReference type="ARBA" id="ARBA00023015"/>
    </source>
</evidence>
<dbReference type="Gene3D" id="1.10.1740.10">
    <property type="match status" value="1"/>
</dbReference>
<keyword evidence="7" id="KW-1185">Reference proteome</keyword>
<dbReference type="Proteomes" id="UP000445000">
    <property type="component" value="Unassembled WGS sequence"/>
</dbReference>
<keyword evidence="6" id="KW-0238">DNA-binding</keyword>
<organism evidence="6 7">
    <name type="scientific">Steroidobacter agaridevorans</name>
    <dbReference type="NCBI Taxonomy" id="2695856"/>
    <lineage>
        <taxon>Bacteria</taxon>
        <taxon>Pseudomonadati</taxon>
        <taxon>Pseudomonadota</taxon>
        <taxon>Gammaproteobacteria</taxon>
        <taxon>Steroidobacterales</taxon>
        <taxon>Steroidobacteraceae</taxon>
        <taxon>Steroidobacter</taxon>
    </lineage>
</organism>
<dbReference type="NCBIfam" id="TIGR02937">
    <property type="entry name" value="sigma70-ECF"/>
    <property type="match status" value="1"/>
</dbReference>
<gene>
    <name evidence="6" type="ORF">GCM10011487_41140</name>
</gene>
<evidence type="ECO:0000256" key="4">
    <source>
        <dbReference type="ARBA" id="ARBA00023163"/>
    </source>
</evidence>
<dbReference type="InterPro" id="IPR013325">
    <property type="entry name" value="RNA_pol_sigma_r2"/>
</dbReference>
<name>A0A829YFR8_9GAMM</name>
<dbReference type="Gene3D" id="1.10.10.10">
    <property type="entry name" value="Winged helix-like DNA-binding domain superfamily/Winged helix DNA-binding domain"/>
    <property type="match status" value="1"/>
</dbReference>
<accession>A0A829YFR8</accession>
<dbReference type="InterPro" id="IPR039425">
    <property type="entry name" value="RNA_pol_sigma-70-like"/>
</dbReference>
<evidence type="ECO:0000313" key="7">
    <source>
        <dbReference type="Proteomes" id="UP000445000"/>
    </source>
</evidence>
<comment type="caution">
    <text evidence="6">The sequence shown here is derived from an EMBL/GenBank/DDBJ whole genome shotgun (WGS) entry which is preliminary data.</text>
</comment>
<dbReference type="SUPFAM" id="SSF88659">
    <property type="entry name" value="Sigma3 and sigma4 domains of RNA polymerase sigma factors"/>
    <property type="match status" value="1"/>
</dbReference>
<proteinExistence type="inferred from homology"/>
<dbReference type="InterPro" id="IPR013249">
    <property type="entry name" value="RNA_pol_sigma70_r4_t2"/>
</dbReference>
<keyword evidence="2" id="KW-0805">Transcription regulation</keyword>
<evidence type="ECO:0000256" key="3">
    <source>
        <dbReference type="ARBA" id="ARBA00023082"/>
    </source>
</evidence>
<feature type="domain" description="RNA polymerase sigma factor 70 region 4 type 2" evidence="5">
    <location>
        <begin position="102"/>
        <end position="153"/>
    </location>
</feature>